<dbReference type="SUPFAM" id="SSF48264">
    <property type="entry name" value="Cytochrome P450"/>
    <property type="match status" value="1"/>
</dbReference>
<dbReference type="Pfam" id="PF00067">
    <property type="entry name" value="p450"/>
    <property type="match status" value="1"/>
</dbReference>
<dbReference type="PANTHER" id="PTHR46696:SF6">
    <property type="entry name" value="P450, PUTATIVE (EUROFUNG)-RELATED"/>
    <property type="match status" value="1"/>
</dbReference>
<dbReference type="InterPro" id="IPR002397">
    <property type="entry name" value="Cyt_P450_B"/>
</dbReference>
<gene>
    <name evidence="3" type="ORF">GCM10009850_093420</name>
</gene>
<evidence type="ECO:0000256" key="2">
    <source>
        <dbReference type="RuleBase" id="RU000461"/>
    </source>
</evidence>
<evidence type="ECO:0000256" key="1">
    <source>
        <dbReference type="ARBA" id="ARBA00010617"/>
    </source>
</evidence>
<dbReference type="PROSITE" id="PS00086">
    <property type="entry name" value="CYTOCHROME_P450"/>
    <property type="match status" value="1"/>
</dbReference>
<keyword evidence="2" id="KW-0560">Oxidoreductase</keyword>
<keyword evidence="2" id="KW-0408">Iron</keyword>
<evidence type="ECO:0000313" key="3">
    <source>
        <dbReference type="EMBL" id="GAA2213879.1"/>
    </source>
</evidence>
<dbReference type="InterPro" id="IPR017972">
    <property type="entry name" value="Cyt_P450_CS"/>
</dbReference>
<keyword evidence="2" id="KW-0349">Heme</keyword>
<dbReference type="Proteomes" id="UP001499843">
    <property type="component" value="Unassembled WGS sequence"/>
</dbReference>
<comment type="similarity">
    <text evidence="1 2">Belongs to the cytochrome P450 family.</text>
</comment>
<dbReference type="Gene3D" id="1.10.630.10">
    <property type="entry name" value="Cytochrome P450"/>
    <property type="match status" value="1"/>
</dbReference>
<keyword evidence="4" id="KW-1185">Reference proteome</keyword>
<dbReference type="EMBL" id="BAAAQX010000036">
    <property type="protein sequence ID" value="GAA2213879.1"/>
    <property type="molecule type" value="Genomic_DNA"/>
</dbReference>
<dbReference type="RefSeq" id="WP_344490337.1">
    <property type="nucleotide sequence ID" value="NZ_BAAAQX010000036.1"/>
</dbReference>
<organism evidence="3 4">
    <name type="scientific">Nonomuraea monospora</name>
    <dbReference type="NCBI Taxonomy" id="568818"/>
    <lineage>
        <taxon>Bacteria</taxon>
        <taxon>Bacillati</taxon>
        <taxon>Actinomycetota</taxon>
        <taxon>Actinomycetes</taxon>
        <taxon>Streptosporangiales</taxon>
        <taxon>Streptosporangiaceae</taxon>
        <taxon>Nonomuraea</taxon>
    </lineage>
</organism>
<evidence type="ECO:0000313" key="4">
    <source>
        <dbReference type="Proteomes" id="UP001499843"/>
    </source>
</evidence>
<reference evidence="3 4" key="1">
    <citation type="journal article" date="2019" name="Int. J. Syst. Evol. Microbiol.">
        <title>The Global Catalogue of Microorganisms (GCM) 10K type strain sequencing project: providing services to taxonomists for standard genome sequencing and annotation.</title>
        <authorList>
            <consortium name="The Broad Institute Genomics Platform"/>
            <consortium name="The Broad Institute Genome Sequencing Center for Infectious Disease"/>
            <person name="Wu L."/>
            <person name="Ma J."/>
        </authorList>
    </citation>
    <scope>NUCLEOTIDE SEQUENCE [LARGE SCALE GENOMIC DNA]</scope>
    <source>
        <strain evidence="3 4">JCM 16114</strain>
    </source>
</reference>
<sequence>MSLGDLYEPLHQHHADPYPFYERARREEPLFYSPAIGAWVVTRMTDVRRILRDSRTFSSANTLRPFTPFPPAVLAELGKGYPNLASYITMDGDEHRRLRGPAAAALTPERVDAIEPYITERATQLIDGFAKDGGVEFMAGYANPLPVDVIARLIGFAEEDSAAFGDDSRTAASMGMGHRFSSEEEQIECARTWVRFQQLIERYVTARRADPRDDLISDYLAAFAPGTEPLTFERTAELIGLVLGVAVPGHITTSALLGNGLLRLLSQPEQWRLLCERPGLVANAAEEIARYDTPTHIFLRVSTADATVGGQDFPAGTEFALCLASANRDDDAFERGETFDITRTPRANVVFGQGPHYCPGAGLARREVEISLRLLAERLPGLRLVAGQRIEYRGTLDHRGPLALWLEW</sequence>
<accession>A0ABN3CWL0</accession>
<keyword evidence="2" id="KW-0479">Metal-binding</keyword>
<protein>
    <recommendedName>
        <fullName evidence="5">Cytochrome P450</fullName>
    </recommendedName>
</protein>
<comment type="caution">
    <text evidence="3">The sequence shown here is derived from an EMBL/GenBank/DDBJ whole genome shotgun (WGS) entry which is preliminary data.</text>
</comment>
<dbReference type="InterPro" id="IPR036396">
    <property type="entry name" value="Cyt_P450_sf"/>
</dbReference>
<dbReference type="PRINTS" id="PR00359">
    <property type="entry name" value="BP450"/>
</dbReference>
<dbReference type="InterPro" id="IPR001128">
    <property type="entry name" value="Cyt_P450"/>
</dbReference>
<name>A0ABN3CWL0_9ACTN</name>
<keyword evidence="2" id="KW-0503">Monooxygenase</keyword>
<proteinExistence type="inferred from homology"/>
<evidence type="ECO:0008006" key="5">
    <source>
        <dbReference type="Google" id="ProtNLM"/>
    </source>
</evidence>
<dbReference type="PANTHER" id="PTHR46696">
    <property type="entry name" value="P450, PUTATIVE (EUROFUNG)-RELATED"/>
    <property type="match status" value="1"/>
</dbReference>